<dbReference type="GO" id="GO:0005737">
    <property type="term" value="C:cytoplasm"/>
    <property type="evidence" value="ECO:0007669"/>
    <property type="project" value="UniProtKB-SubCell"/>
</dbReference>
<dbReference type="InterPro" id="IPR009000">
    <property type="entry name" value="Transl_B-barrel_sf"/>
</dbReference>
<comment type="subcellular location">
    <subcellularLocation>
        <location evidence="5">Cytoplasm</location>
    </subcellularLocation>
</comment>
<dbReference type="HAMAP" id="MF_00014">
    <property type="entry name" value="Ribosome_mat_RimM"/>
    <property type="match status" value="1"/>
</dbReference>
<sequence>MNNYFSIGKLVAAYGVQGELILQHSLGKRTSLKGVEALFIEDRRDSFIPYFLTKAKAKDHSQTYVKLEGIDSREHAMKFLQKGVFLSEEDFKQHAAGDAPLSLLGFLAVDEAKGELGTVEEVIELPHQVLAKVVIGGKEVLIPINEQTLVEVKKKQKLVQLKLPEGLIDLYL</sequence>
<dbReference type="Gene3D" id="2.30.30.240">
    <property type="entry name" value="PRC-barrel domain"/>
    <property type="match status" value="1"/>
</dbReference>
<keyword evidence="2 5" id="KW-0690">Ribosome biogenesis</keyword>
<dbReference type="GO" id="GO:0043022">
    <property type="term" value="F:ribosome binding"/>
    <property type="evidence" value="ECO:0007669"/>
    <property type="project" value="InterPro"/>
</dbReference>
<dbReference type="PANTHER" id="PTHR33692:SF1">
    <property type="entry name" value="RIBOSOME MATURATION FACTOR RIMM"/>
    <property type="match status" value="1"/>
</dbReference>
<dbReference type="InterPro" id="IPR036976">
    <property type="entry name" value="RimM_N_sf"/>
</dbReference>
<reference evidence="8 9" key="1">
    <citation type="submission" date="2017-10" db="EMBL/GenBank/DDBJ databases">
        <title>Paenichitinophaga pekingensis gen. nov., sp. nov., isolated from activated sludge.</title>
        <authorList>
            <person name="Jin D."/>
            <person name="Kong X."/>
            <person name="Deng Y."/>
            <person name="Bai Z."/>
        </authorList>
    </citation>
    <scope>NUCLEOTIDE SEQUENCE [LARGE SCALE GENOMIC DNA]</scope>
    <source>
        <strain evidence="8 9">13</strain>
    </source>
</reference>
<keyword evidence="3 5" id="KW-0698">rRNA processing</keyword>
<accession>A0A291QT92</accession>
<feature type="domain" description="RimM N-terminal" evidence="6">
    <location>
        <begin position="7"/>
        <end position="89"/>
    </location>
</feature>
<evidence type="ECO:0000313" key="9">
    <source>
        <dbReference type="Proteomes" id="UP000220133"/>
    </source>
</evidence>
<dbReference type="RefSeq" id="WP_098193547.1">
    <property type="nucleotide sequence ID" value="NZ_CP023777.1"/>
</dbReference>
<dbReference type="GO" id="GO:0005840">
    <property type="term" value="C:ribosome"/>
    <property type="evidence" value="ECO:0007669"/>
    <property type="project" value="InterPro"/>
</dbReference>
<dbReference type="SUPFAM" id="SSF50346">
    <property type="entry name" value="PRC-barrel domain"/>
    <property type="match status" value="1"/>
</dbReference>
<comment type="subunit">
    <text evidence="5">Binds ribosomal protein uS19.</text>
</comment>
<dbReference type="Gene3D" id="2.40.30.60">
    <property type="entry name" value="RimM"/>
    <property type="match status" value="1"/>
</dbReference>
<dbReference type="OrthoDB" id="9810331at2"/>
<keyword evidence="1 5" id="KW-0963">Cytoplasm</keyword>
<dbReference type="GO" id="GO:0006364">
    <property type="term" value="P:rRNA processing"/>
    <property type="evidence" value="ECO:0007669"/>
    <property type="project" value="UniProtKB-UniRule"/>
</dbReference>
<comment type="function">
    <text evidence="5">An accessory protein needed during the final step in the assembly of 30S ribosomal subunit, possibly for assembly of the head region. Essential for efficient processing of 16S rRNA. May be needed both before and after RbfA during the maturation of 16S rRNA. It has affinity for free ribosomal 30S subunits but not for 70S ribosomes.</text>
</comment>
<evidence type="ECO:0000256" key="2">
    <source>
        <dbReference type="ARBA" id="ARBA00022517"/>
    </source>
</evidence>
<evidence type="ECO:0000259" key="7">
    <source>
        <dbReference type="Pfam" id="PF24986"/>
    </source>
</evidence>
<dbReference type="InterPro" id="IPR011033">
    <property type="entry name" value="PRC_barrel-like_sf"/>
</dbReference>
<evidence type="ECO:0000256" key="1">
    <source>
        <dbReference type="ARBA" id="ARBA00022490"/>
    </source>
</evidence>
<dbReference type="KEGG" id="cbae:COR50_08195"/>
<dbReference type="InterPro" id="IPR002676">
    <property type="entry name" value="RimM_N"/>
</dbReference>
<dbReference type="Proteomes" id="UP000220133">
    <property type="component" value="Chromosome"/>
</dbReference>
<evidence type="ECO:0000256" key="4">
    <source>
        <dbReference type="ARBA" id="ARBA00023186"/>
    </source>
</evidence>
<keyword evidence="9" id="KW-1185">Reference proteome</keyword>
<proteinExistence type="inferred from homology"/>
<dbReference type="Pfam" id="PF24986">
    <property type="entry name" value="PRC_RimM"/>
    <property type="match status" value="1"/>
</dbReference>
<name>A0A291QT92_9BACT</name>
<dbReference type="EMBL" id="CP023777">
    <property type="protein sequence ID" value="ATL47165.1"/>
    <property type="molecule type" value="Genomic_DNA"/>
</dbReference>
<keyword evidence="4 5" id="KW-0143">Chaperone</keyword>
<feature type="domain" description="Ribosome maturation factor RimM PRC barrel" evidence="7">
    <location>
        <begin position="103"/>
        <end position="167"/>
    </location>
</feature>
<dbReference type="InterPro" id="IPR056792">
    <property type="entry name" value="PRC_RimM"/>
</dbReference>
<dbReference type="Pfam" id="PF01782">
    <property type="entry name" value="RimM"/>
    <property type="match status" value="1"/>
</dbReference>
<protein>
    <recommendedName>
        <fullName evidence="5">Ribosome maturation factor RimM</fullName>
    </recommendedName>
</protein>
<comment type="similarity">
    <text evidence="5">Belongs to the RimM family.</text>
</comment>
<dbReference type="AlphaFoldDB" id="A0A291QT92"/>
<organism evidence="8 9">
    <name type="scientific">Chitinophaga caeni</name>
    <dbReference type="NCBI Taxonomy" id="2029983"/>
    <lineage>
        <taxon>Bacteria</taxon>
        <taxon>Pseudomonadati</taxon>
        <taxon>Bacteroidota</taxon>
        <taxon>Chitinophagia</taxon>
        <taxon>Chitinophagales</taxon>
        <taxon>Chitinophagaceae</taxon>
        <taxon>Chitinophaga</taxon>
    </lineage>
</organism>
<evidence type="ECO:0000313" key="8">
    <source>
        <dbReference type="EMBL" id="ATL47165.1"/>
    </source>
</evidence>
<dbReference type="InterPro" id="IPR011961">
    <property type="entry name" value="RimM"/>
</dbReference>
<gene>
    <name evidence="5 8" type="primary">rimM</name>
    <name evidence="8" type="ORF">COR50_08195</name>
</gene>
<dbReference type="SUPFAM" id="SSF50447">
    <property type="entry name" value="Translation proteins"/>
    <property type="match status" value="1"/>
</dbReference>
<evidence type="ECO:0000256" key="5">
    <source>
        <dbReference type="HAMAP-Rule" id="MF_00014"/>
    </source>
</evidence>
<evidence type="ECO:0000256" key="3">
    <source>
        <dbReference type="ARBA" id="ARBA00022552"/>
    </source>
</evidence>
<evidence type="ECO:0000259" key="6">
    <source>
        <dbReference type="Pfam" id="PF01782"/>
    </source>
</evidence>
<dbReference type="PANTHER" id="PTHR33692">
    <property type="entry name" value="RIBOSOME MATURATION FACTOR RIMM"/>
    <property type="match status" value="1"/>
</dbReference>
<dbReference type="GO" id="GO:0042274">
    <property type="term" value="P:ribosomal small subunit biogenesis"/>
    <property type="evidence" value="ECO:0007669"/>
    <property type="project" value="UniProtKB-UniRule"/>
</dbReference>
<comment type="domain">
    <text evidence="5">The PRC barrel domain binds ribosomal protein uS19.</text>
</comment>
<dbReference type="NCBIfam" id="TIGR02273">
    <property type="entry name" value="16S_RimM"/>
    <property type="match status" value="1"/>
</dbReference>